<reference evidence="1 2" key="1">
    <citation type="submission" date="2023-02" db="EMBL/GenBank/DDBJ databases">
        <title>Defining the Infant Male Urobiome and Moving Towards Mechanisms in Urobiome Research.</title>
        <authorList>
            <person name="Reasoner S."/>
            <person name="Flores V."/>
            <person name="Van Horn G."/>
            <person name="Morales G."/>
            <person name="Peard L."/>
            <person name="Abelson B."/>
            <person name="Manuel C."/>
            <person name="Lee J."/>
            <person name="Baker B."/>
            <person name="Williams T."/>
            <person name="Schmitz J."/>
            <person name="Clayton D."/>
            <person name="Hadjifrangiskou M."/>
        </authorList>
    </citation>
    <scope>NUCLEOTIDE SEQUENCE [LARGE SCALE GENOMIC DNA]</scope>
    <source>
        <strain evidence="1 2">AS1053</strain>
    </source>
</reference>
<comment type="caution">
    <text evidence="1">The sequence shown here is derived from an EMBL/GenBank/DDBJ whole genome shotgun (WGS) entry which is preliminary data.</text>
</comment>
<evidence type="ECO:0000313" key="2">
    <source>
        <dbReference type="Proteomes" id="UP001219297"/>
    </source>
</evidence>
<dbReference type="Proteomes" id="UP001219297">
    <property type="component" value="Unassembled WGS sequence"/>
</dbReference>
<gene>
    <name evidence="1" type="ORF">PWJ81_02330</name>
</gene>
<dbReference type="RefSeq" id="WP_274736529.1">
    <property type="nucleotide sequence ID" value="NZ_CAMXYX010000030.1"/>
</dbReference>
<protein>
    <submittedName>
        <fullName evidence="1">Uncharacterized protein</fullName>
    </submittedName>
</protein>
<proteinExistence type="predicted"/>
<organism evidence="1 2">
    <name type="scientific">Actinotignum sanguinis</name>
    <dbReference type="NCBI Taxonomy" id="1445614"/>
    <lineage>
        <taxon>Bacteria</taxon>
        <taxon>Bacillati</taxon>
        <taxon>Actinomycetota</taxon>
        <taxon>Actinomycetes</taxon>
        <taxon>Actinomycetales</taxon>
        <taxon>Actinomycetaceae</taxon>
        <taxon>Actinotignum</taxon>
    </lineage>
</organism>
<accession>A0ABT5V8C6</accession>
<sequence length="159" mass="17348">MYVDAVQRLDVNAGLLVEYAPGLVCAADCATHSVLRASLLAPVLGRDTIAITLSALWVYTGYWPADRLVRICSVRAKSRGVRKPAPAERQSIAGLYLTTLPRTITDIFRQEELDVAISCALEVARRRLLEAHEWEAAAQTLTGQHLAAARAAVRAIAQR</sequence>
<keyword evidence="2" id="KW-1185">Reference proteome</keyword>
<evidence type="ECO:0000313" key="1">
    <source>
        <dbReference type="EMBL" id="MDE1655908.1"/>
    </source>
</evidence>
<dbReference type="GeneID" id="83608575"/>
<dbReference type="EMBL" id="JARBHI010000004">
    <property type="protein sequence ID" value="MDE1655908.1"/>
    <property type="molecule type" value="Genomic_DNA"/>
</dbReference>
<name>A0ABT5V8C6_9ACTO</name>